<evidence type="ECO:0000313" key="10">
    <source>
        <dbReference type="Proteomes" id="UP001187682"/>
    </source>
</evidence>
<feature type="region of interest" description="Disordered" evidence="5">
    <location>
        <begin position="295"/>
        <end position="333"/>
    </location>
</feature>
<dbReference type="Pfam" id="PF08244">
    <property type="entry name" value="Glyco_hydro_32C"/>
    <property type="match status" value="2"/>
</dbReference>
<comment type="similarity">
    <text evidence="1">Belongs to the glycosyl hydrolase 32 family.</text>
</comment>
<dbReference type="Proteomes" id="UP001187682">
    <property type="component" value="Unassembled WGS sequence"/>
</dbReference>
<feature type="compositionally biased region" description="Low complexity" evidence="5">
    <location>
        <begin position="296"/>
        <end position="324"/>
    </location>
</feature>
<dbReference type="Gene3D" id="2.115.10.20">
    <property type="entry name" value="Glycosyl hydrolase domain, family 43"/>
    <property type="match status" value="3"/>
</dbReference>
<keyword evidence="10" id="KW-1185">Reference proteome</keyword>
<evidence type="ECO:0000256" key="2">
    <source>
        <dbReference type="ARBA" id="ARBA00022729"/>
    </source>
</evidence>
<dbReference type="PROSITE" id="PS00609">
    <property type="entry name" value="GLYCOSYL_HYDROL_F32"/>
    <property type="match status" value="1"/>
</dbReference>
<evidence type="ECO:0000313" key="9">
    <source>
        <dbReference type="EMBL" id="SPO06590.1"/>
    </source>
</evidence>
<dbReference type="SUPFAM" id="SSF75005">
    <property type="entry name" value="Arabinanase/levansucrase/invertase"/>
    <property type="match status" value="2"/>
</dbReference>
<feature type="signal peptide" evidence="6">
    <location>
        <begin position="1"/>
        <end position="21"/>
    </location>
</feature>
<dbReference type="CDD" id="cd18622">
    <property type="entry name" value="GH32_Inu-like"/>
    <property type="match status" value="2"/>
</dbReference>
<dbReference type="EMBL" id="ONZQ02000016">
    <property type="protein sequence ID" value="SPO06590.1"/>
    <property type="molecule type" value="Genomic_DNA"/>
</dbReference>
<feature type="domain" description="Glycosyl hydrolase family 32 C-terminal" evidence="8">
    <location>
        <begin position="1287"/>
        <end position="1430"/>
    </location>
</feature>
<evidence type="ECO:0000256" key="1">
    <source>
        <dbReference type="ARBA" id="ARBA00009902"/>
    </source>
</evidence>
<feature type="domain" description="Glycosyl hydrolase family 32 C-terminal" evidence="8">
    <location>
        <begin position="719"/>
        <end position="863"/>
    </location>
</feature>
<evidence type="ECO:0000256" key="3">
    <source>
        <dbReference type="ARBA" id="ARBA00022801"/>
    </source>
</evidence>
<reference evidence="9" key="1">
    <citation type="submission" date="2018-03" db="EMBL/GenBank/DDBJ databases">
        <authorList>
            <person name="Guldener U."/>
        </authorList>
    </citation>
    <scope>NUCLEOTIDE SEQUENCE</scope>
</reference>
<dbReference type="GO" id="GO:0005987">
    <property type="term" value="P:sucrose catabolic process"/>
    <property type="evidence" value="ECO:0007669"/>
    <property type="project" value="TreeGrafter"/>
</dbReference>
<feature type="domain" description="Glycosyl hydrolase family 32 N-terminal" evidence="7">
    <location>
        <begin position="33"/>
        <end position="297"/>
    </location>
</feature>
<organism evidence="9 10">
    <name type="scientific">Cephalotrichum gorgonifer</name>
    <dbReference type="NCBI Taxonomy" id="2041049"/>
    <lineage>
        <taxon>Eukaryota</taxon>
        <taxon>Fungi</taxon>
        <taxon>Dikarya</taxon>
        <taxon>Ascomycota</taxon>
        <taxon>Pezizomycotina</taxon>
        <taxon>Sordariomycetes</taxon>
        <taxon>Hypocreomycetidae</taxon>
        <taxon>Microascales</taxon>
        <taxon>Microascaceae</taxon>
        <taxon>Cephalotrichum</taxon>
    </lineage>
</organism>
<dbReference type="PANTHER" id="PTHR42800:SF1">
    <property type="entry name" value="EXOINULINASE INUD (AFU_ORTHOLOGUE AFUA_5G00480)"/>
    <property type="match status" value="1"/>
</dbReference>
<sequence>MAPSFASALLFGLSLFRAAGAQTYNELYRPRYHFTPATNWMNDPNGLLYHNGVYHLYYQYNPGGNTWGAMSWGHATSDDLTHWKHQPVALLARGYPDNISEMFFSGSAIADTDNTSGFGTNGTVPFVAMYTSYYPGSRDLPSGKSVSGGQQAQSIAYSLDEGITWTTYDTANPVILDPPAPYADQWRDFRDPFVFWHEPTQKWISVIALAQLHKILIYTSSNLKEWTYASEFGPMNAVGGVWECPGIFPLALDGNKAEIKWVLQIGLNPGGPPGVVGSGTQYFVGSFDGTAFVADSNTLPPSPTSTSVSTSTSTSTRTSSTGETGDITFQDFEGTPDFESRGWVATGGLVGAAPAQGTLSGQQAVSGYTGTRLVNTFLEGDSTTGTLTSPPFTITRPLINFLIGGGNAPGAECINLKINGQSHAVRTATGRNEERLLPQTWDVTEYMGQTAVIEIVDQQTGGWGHILIDEITFAGDVTGPPPSGDSGEGLFDFNGTDTFESRGWTTTGDLVGKSPAQGTLEGQNVVTGYRGGFVNTFYDADATTGTLVSPTFTIAKKHINFLIGGGNAPGVQCINLKVGGQVVRTATGSDSEQLLPKSWDVTALIGQSAVIEIADLSTTGWGHILVDEISFSDVSEEPRGTNWMDWGPDYYAAAAFNGLPSEDRTNIAWMNNWQYAANIPTSPWRSMLSIPRQLSLKTIKGWPTLIQKPAANWAALQTGTYSNALDTVDEGNQPIPLSGKSLDITATFSDRDPASSSQFGLLLRAASDLTQKTRIGYDFGTKKMFVDRTQSGNVGFDGTFSNTYYAPLAPGSDGKVSMRILLDSSSVEVFGGEGEVTLSAQIFPQDTGIDVGLFSTGGSTRGVTIDAKILGSAFDTPPTGTNSTSTSLISSASTTFSTAIRTTAGTTESTTLGTTLSTAVNTSESAATLTSRTTATRPSATIPVDFRPVFHFVPEQNWMNEPNGLIKIGSTWQLFFQHNPTGNFWGNLSWGHATSTDLVSWTHKPVAIPSADGVQAFTGTAFFDSQNLSGLGSSSNPPYLAFYTGYFPSTGVQDQRLAYSLDQGVTWIKYAGNPIISQTQEEPHDITKGLETRDPKVFYHTPSSRWVMILAHGGQNKVTFWTSSDALSWTWRSDFTASEIPNLPGGINGWEVPDFFELPVKGTTQKKWVMIITPATGSPASGNGVFAITGAFDGAVFTADTVDPSAFWLDYGRDFDGALVWENVPALDGRRILASVMNSYGGNPPTNTWKGMLSFPRTLELQQLDGKLQFLQMPVDEIDAYRWPVANITSQNIAPGQPLLSDVHSRTLDVKMSFTPSPGSTLSLAVRKAGSQQTVIKYVQSSQQLSVDRNASGNISYDPAAGGVHTATVRPGANGEVQLRVLVDVCSLEVFGGQGEAVISNMIFPDVSADGVSLEVSGGDVALGSVEVWEVLL</sequence>
<gene>
    <name evidence="9" type="ORF">DNG_09280</name>
</gene>
<evidence type="ECO:0000256" key="6">
    <source>
        <dbReference type="SAM" id="SignalP"/>
    </source>
</evidence>
<dbReference type="InterPro" id="IPR023296">
    <property type="entry name" value="Glyco_hydro_beta-prop_sf"/>
</dbReference>
<dbReference type="PANTHER" id="PTHR42800">
    <property type="entry name" value="EXOINULINASE INUD (AFU_ORTHOLOGUE AFUA_5G00480)"/>
    <property type="match status" value="1"/>
</dbReference>
<keyword evidence="3" id="KW-0378">Hydrolase</keyword>
<dbReference type="InterPro" id="IPR013148">
    <property type="entry name" value="Glyco_hydro_32_N"/>
</dbReference>
<dbReference type="InterPro" id="IPR001362">
    <property type="entry name" value="Glyco_hydro_32"/>
</dbReference>
<proteinExistence type="inferred from homology"/>
<dbReference type="GO" id="GO:0004575">
    <property type="term" value="F:sucrose alpha-glucosidase activity"/>
    <property type="evidence" value="ECO:0007669"/>
    <property type="project" value="TreeGrafter"/>
</dbReference>
<evidence type="ECO:0000259" key="8">
    <source>
        <dbReference type="Pfam" id="PF08244"/>
    </source>
</evidence>
<evidence type="ECO:0000259" key="7">
    <source>
        <dbReference type="Pfam" id="PF00251"/>
    </source>
</evidence>
<comment type="caution">
    <text evidence="9">The sequence shown here is derived from an EMBL/GenBank/DDBJ whole genome shotgun (WGS) entry which is preliminary data.</text>
</comment>
<dbReference type="Gene3D" id="2.60.120.560">
    <property type="entry name" value="Exo-inulinase, domain 1"/>
    <property type="match status" value="2"/>
</dbReference>
<name>A0AAE8N5D2_9PEZI</name>
<feature type="chain" id="PRO_5042118394" evidence="6">
    <location>
        <begin position="22"/>
        <end position="1433"/>
    </location>
</feature>
<protein>
    <submittedName>
        <fullName evidence="9">Related to inulinase</fullName>
    </submittedName>
</protein>
<feature type="domain" description="Glycosyl hydrolase family 32 N-terminal" evidence="7">
    <location>
        <begin position="639"/>
        <end position="709"/>
    </location>
</feature>
<dbReference type="SUPFAM" id="SSF49899">
    <property type="entry name" value="Concanavalin A-like lectins/glucanases"/>
    <property type="match status" value="2"/>
</dbReference>
<dbReference type="InterPro" id="IPR013320">
    <property type="entry name" value="ConA-like_dom_sf"/>
</dbReference>
<accession>A0AAE8N5D2</accession>
<dbReference type="GO" id="GO:0005737">
    <property type="term" value="C:cytoplasm"/>
    <property type="evidence" value="ECO:0007669"/>
    <property type="project" value="TreeGrafter"/>
</dbReference>
<evidence type="ECO:0000256" key="4">
    <source>
        <dbReference type="ARBA" id="ARBA00023295"/>
    </source>
</evidence>
<dbReference type="Pfam" id="PF00251">
    <property type="entry name" value="Glyco_hydro_32N"/>
    <property type="match status" value="3"/>
</dbReference>
<evidence type="ECO:0000256" key="5">
    <source>
        <dbReference type="SAM" id="MobiDB-lite"/>
    </source>
</evidence>
<dbReference type="GO" id="GO:0051670">
    <property type="term" value="F:inulinase activity"/>
    <property type="evidence" value="ECO:0007669"/>
    <property type="project" value="UniProtKB-ARBA"/>
</dbReference>
<keyword evidence="2 6" id="KW-0732">Signal</keyword>
<keyword evidence="4" id="KW-0326">Glycosidase</keyword>
<feature type="domain" description="Glycosyl hydrolase family 32 N-terminal" evidence="7">
    <location>
        <begin position="951"/>
        <end position="1268"/>
    </location>
</feature>
<dbReference type="SMART" id="SM00640">
    <property type="entry name" value="Glyco_32"/>
    <property type="match status" value="2"/>
</dbReference>
<dbReference type="InterPro" id="IPR018053">
    <property type="entry name" value="Glyco_hydro_32_AS"/>
</dbReference>
<dbReference type="InterPro" id="IPR013189">
    <property type="entry name" value="Glyco_hydro_32_C"/>
</dbReference>
<dbReference type="FunFam" id="2.60.120.560:FF:000003">
    <property type="entry name" value="Extracellular exo-inulinase inuE"/>
    <property type="match status" value="2"/>
</dbReference>